<evidence type="ECO:0000256" key="4">
    <source>
        <dbReference type="PROSITE-ProRule" id="PRU00175"/>
    </source>
</evidence>
<dbReference type="Gene3D" id="3.30.40.10">
    <property type="entry name" value="Zinc/RING finger domain, C3HC4 (zinc finger)"/>
    <property type="match status" value="1"/>
</dbReference>
<dbReference type="SMART" id="SM00744">
    <property type="entry name" value="RINGv"/>
    <property type="match status" value="1"/>
</dbReference>
<dbReference type="Pfam" id="PF13639">
    <property type="entry name" value="zf-RING_2"/>
    <property type="match status" value="1"/>
</dbReference>
<accession>A0AAD3P3P5</accession>
<evidence type="ECO:0000313" key="8">
    <source>
        <dbReference type="Proteomes" id="UP001279734"/>
    </source>
</evidence>
<dbReference type="SMART" id="SM00184">
    <property type="entry name" value="RING"/>
    <property type="match status" value="1"/>
</dbReference>
<evidence type="ECO:0000259" key="6">
    <source>
        <dbReference type="PROSITE" id="PS50089"/>
    </source>
</evidence>
<dbReference type="AlphaFoldDB" id="A0AAD3P3P5"/>
<sequence length="180" mass="20316">MGFPVGYTELCLPKLLIYALSFLGFLRSLISSLFRFLRLTDFLEPPDDVDILVERPTGRLDEFPPLSEELVRELLPVMQFTDAVASTQGLLGGDGVAPENCAVCLYEFEGGQEVRWLSNCKHIFHRSCLDRWMDHDRTTCPLCRTPFLCDDLLGDVQQRFLDPASAVSDEHCPSYGSITH</sequence>
<comment type="caution">
    <text evidence="7">The sequence shown here is derived from an EMBL/GenBank/DDBJ whole genome shotgun (WGS) entry which is preliminary data.</text>
</comment>
<dbReference type="PROSITE" id="PS50089">
    <property type="entry name" value="ZF_RING_2"/>
    <property type="match status" value="1"/>
</dbReference>
<gene>
    <name evidence="7" type="ORF">Nepgr_002334</name>
</gene>
<dbReference type="Proteomes" id="UP001279734">
    <property type="component" value="Unassembled WGS sequence"/>
</dbReference>
<evidence type="ECO:0000313" key="7">
    <source>
        <dbReference type="EMBL" id="GMH00495.1"/>
    </source>
</evidence>
<dbReference type="InterPro" id="IPR013083">
    <property type="entry name" value="Znf_RING/FYVE/PHD"/>
</dbReference>
<dbReference type="PANTHER" id="PTHR45969">
    <property type="entry name" value="RING ZINC FINGER PROTEIN-RELATED"/>
    <property type="match status" value="1"/>
</dbReference>
<name>A0AAD3P3P5_NEPGR</name>
<reference evidence="7" key="1">
    <citation type="submission" date="2023-05" db="EMBL/GenBank/DDBJ databases">
        <title>Nepenthes gracilis genome sequencing.</title>
        <authorList>
            <person name="Fukushima K."/>
        </authorList>
    </citation>
    <scope>NUCLEOTIDE SEQUENCE</scope>
    <source>
        <strain evidence="7">SING2019-196</strain>
    </source>
</reference>
<dbReference type="GO" id="GO:0061630">
    <property type="term" value="F:ubiquitin protein ligase activity"/>
    <property type="evidence" value="ECO:0007669"/>
    <property type="project" value="TreeGrafter"/>
</dbReference>
<feature type="domain" description="RING-type" evidence="6">
    <location>
        <begin position="101"/>
        <end position="144"/>
    </location>
</feature>
<protein>
    <recommendedName>
        <fullName evidence="6">RING-type domain-containing protein</fullName>
    </recommendedName>
</protein>
<keyword evidence="3" id="KW-0862">Zinc</keyword>
<dbReference type="InterPro" id="IPR011016">
    <property type="entry name" value="Znf_RING-CH"/>
</dbReference>
<dbReference type="SUPFAM" id="SSF57850">
    <property type="entry name" value="RING/U-box"/>
    <property type="match status" value="1"/>
</dbReference>
<keyword evidence="5" id="KW-1133">Transmembrane helix</keyword>
<keyword evidence="8" id="KW-1185">Reference proteome</keyword>
<organism evidence="7 8">
    <name type="scientific">Nepenthes gracilis</name>
    <name type="common">Slender pitcher plant</name>
    <dbReference type="NCBI Taxonomy" id="150966"/>
    <lineage>
        <taxon>Eukaryota</taxon>
        <taxon>Viridiplantae</taxon>
        <taxon>Streptophyta</taxon>
        <taxon>Embryophyta</taxon>
        <taxon>Tracheophyta</taxon>
        <taxon>Spermatophyta</taxon>
        <taxon>Magnoliopsida</taxon>
        <taxon>eudicotyledons</taxon>
        <taxon>Gunneridae</taxon>
        <taxon>Pentapetalae</taxon>
        <taxon>Caryophyllales</taxon>
        <taxon>Nepenthaceae</taxon>
        <taxon>Nepenthes</taxon>
    </lineage>
</organism>
<dbReference type="EMBL" id="BSYO01000002">
    <property type="protein sequence ID" value="GMH00495.1"/>
    <property type="molecule type" value="Genomic_DNA"/>
</dbReference>
<keyword evidence="5" id="KW-0812">Transmembrane</keyword>
<dbReference type="InterPro" id="IPR001841">
    <property type="entry name" value="Znf_RING"/>
</dbReference>
<dbReference type="PANTHER" id="PTHR45969:SF10">
    <property type="entry name" value="BRASSINOSTEROID-RESPONSIVE RING PROTEIN 1"/>
    <property type="match status" value="1"/>
</dbReference>
<keyword evidence="2 4" id="KW-0863">Zinc-finger</keyword>
<evidence type="ECO:0000256" key="2">
    <source>
        <dbReference type="ARBA" id="ARBA00022771"/>
    </source>
</evidence>
<evidence type="ECO:0000256" key="3">
    <source>
        <dbReference type="ARBA" id="ARBA00022833"/>
    </source>
</evidence>
<keyword evidence="5" id="KW-0472">Membrane</keyword>
<dbReference type="GO" id="GO:0016567">
    <property type="term" value="P:protein ubiquitination"/>
    <property type="evidence" value="ECO:0007669"/>
    <property type="project" value="TreeGrafter"/>
</dbReference>
<evidence type="ECO:0000256" key="5">
    <source>
        <dbReference type="SAM" id="Phobius"/>
    </source>
</evidence>
<dbReference type="GO" id="GO:0008270">
    <property type="term" value="F:zinc ion binding"/>
    <property type="evidence" value="ECO:0007669"/>
    <property type="project" value="UniProtKB-KW"/>
</dbReference>
<proteinExistence type="predicted"/>
<feature type="transmembrane region" description="Helical" evidence="5">
    <location>
        <begin position="15"/>
        <end position="37"/>
    </location>
</feature>
<evidence type="ECO:0000256" key="1">
    <source>
        <dbReference type="ARBA" id="ARBA00022723"/>
    </source>
</evidence>
<keyword evidence="1" id="KW-0479">Metal-binding</keyword>